<accession>A0ABX5VZZ3</accession>
<dbReference type="Proteomes" id="UP000320536">
    <property type="component" value="Chromosome"/>
</dbReference>
<sequence length="359" mass="39341">MANTNPLHNQSTTEVSPLFSPREVSTKKWDKILKITSLSILGTLTIGTGVAGITLATVLGMPVLALLAVSSVLLAIVTVGAYKYFQQKADGDWSGALDQSFRTLPESSAQANFLVSPGARLSFHQNKHNPGVKLGIQESTTPGFTIKFLALPRSNTFKTVTSQSGIAFNALLPAAQTLISQNSNQSRLFFRELLSLGQTSQWSAAQYQGDTSIKLPFGPTEVRSTKLSIKDSPTMTHPKKESFPEYIGHVRGPRLEEFSGEDDEVAHDYYNRALFAYENCLEEAINQGCSIISVPLFSSVYEAEHGNEQPTPNRNYSWILDCHQLCKKALIEAVDKTARSNPHSLRLLVLLQDPFAPLA</sequence>
<reference evidence="2 3" key="1">
    <citation type="journal article" date="2020" name="Data Brief">
        <title>Data of de novo genome assembly of the Chlamydia psittaci strain isolated from the livestock in Volga Region, Russian Federation.</title>
        <authorList>
            <person name="Feodorova V.A."/>
            <person name="Zaitsev S.S."/>
            <person name="Khizhnyakova M.A."/>
            <person name="Saltykov Y.V."/>
            <person name="Evstifeev V.V."/>
            <person name="Khusainov F.M."/>
            <person name="Yakovlev S.I."/>
            <person name="Larionova O.S."/>
            <person name="Motin V.L."/>
        </authorList>
    </citation>
    <scope>NUCLEOTIDE SEQUENCE [LARGE SCALE GENOMIC DNA]</scope>
    <source>
        <strain evidence="2 3">Rostinovo-70</strain>
    </source>
</reference>
<evidence type="ECO:0000256" key="1">
    <source>
        <dbReference type="SAM" id="Phobius"/>
    </source>
</evidence>
<organism evidence="2 3">
    <name type="scientific">Chlamydophila parapsittaci</name>
    <dbReference type="NCBI Taxonomy" id="344886"/>
    <lineage>
        <taxon>Bacteria</taxon>
        <taxon>Pseudomonadati</taxon>
        <taxon>Chlamydiota</taxon>
        <taxon>Chlamydiia</taxon>
        <taxon>Chlamydiales</taxon>
        <taxon>Chlamydiaceae</taxon>
        <taxon>Chlamydia/Chlamydophila group</taxon>
        <taxon>Chlamydia</taxon>
    </lineage>
</organism>
<dbReference type="RefSeq" id="WP_014943704.1">
    <property type="nucleotide sequence ID" value="NZ_CP041038.1"/>
</dbReference>
<feature type="transmembrane region" description="Helical" evidence="1">
    <location>
        <begin position="64"/>
        <end position="85"/>
    </location>
</feature>
<keyword evidence="1" id="KW-0812">Transmembrane</keyword>
<evidence type="ECO:0000313" key="2">
    <source>
        <dbReference type="EMBL" id="QDE37421.1"/>
    </source>
</evidence>
<proteinExistence type="predicted"/>
<keyword evidence="1" id="KW-0472">Membrane</keyword>
<feature type="transmembrane region" description="Helical" evidence="1">
    <location>
        <begin position="35"/>
        <end position="58"/>
    </location>
</feature>
<protein>
    <recommendedName>
        <fullName evidence="4">Macro domain-containing protein</fullName>
    </recommendedName>
</protein>
<evidence type="ECO:0008006" key="4">
    <source>
        <dbReference type="Google" id="ProtNLM"/>
    </source>
</evidence>
<name>A0ABX5VZZ3_9CHLA</name>
<gene>
    <name evidence="2" type="ORF">FI836_03860</name>
</gene>
<keyword evidence="3" id="KW-1185">Reference proteome</keyword>
<keyword evidence="1" id="KW-1133">Transmembrane helix</keyword>
<dbReference type="EMBL" id="CP041038">
    <property type="protein sequence ID" value="QDE37421.1"/>
    <property type="molecule type" value="Genomic_DNA"/>
</dbReference>
<evidence type="ECO:0000313" key="3">
    <source>
        <dbReference type="Proteomes" id="UP000320536"/>
    </source>
</evidence>